<gene>
    <name evidence="1" type="ORF">HDA32_005821</name>
</gene>
<name>A0A852U3E8_9ACTN</name>
<reference evidence="1 2" key="1">
    <citation type="submission" date="2020-07" db="EMBL/GenBank/DDBJ databases">
        <title>Sequencing the genomes of 1000 actinobacteria strains.</title>
        <authorList>
            <person name="Klenk H.-P."/>
        </authorList>
    </citation>
    <scope>NUCLEOTIDE SEQUENCE [LARGE SCALE GENOMIC DNA]</scope>
    <source>
        <strain evidence="1 2">CXB654</strain>
    </source>
</reference>
<protein>
    <submittedName>
        <fullName evidence="1">Uncharacterized protein</fullName>
    </submittedName>
</protein>
<sequence length="261" mass="29091">MTTGTEPARDHARRIAAAVTDRWVHCYGPSRLEVPMSVVASISLLHAEQPTAYAAPPLLYLLSEVGPGDFRRERWTQWNRATTIWPTLHHHWVPFFEWMEPGSDRNLLTGAQAVAAGCIDAGLSGFLGDPFRRRNVDLLGVVLHRLRREMFTGMPDPIRAGLHRDDEHNVARIQPGCTLTIQGAGTGTRLMHIAARLRRRDIDPAGIRWQAREIDDLAAACLAVNAVLWGLGRDVLIGTAEEPDWLEAAREERAAALCRNH</sequence>
<comment type="caution">
    <text evidence="1">The sequence shown here is derived from an EMBL/GenBank/DDBJ whole genome shotgun (WGS) entry which is preliminary data.</text>
</comment>
<proteinExistence type="predicted"/>
<evidence type="ECO:0000313" key="1">
    <source>
        <dbReference type="EMBL" id="NYE50701.1"/>
    </source>
</evidence>
<evidence type="ECO:0000313" key="2">
    <source>
        <dbReference type="Proteomes" id="UP000589036"/>
    </source>
</evidence>
<accession>A0A852U3E8</accession>
<dbReference type="RefSeq" id="WP_179646145.1">
    <property type="nucleotide sequence ID" value="NZ_BAAAYY010000045.1"/>
</dbReference>
<dbReference type="AlphaFoldDB" id="A0A852U3E8"/>
<organism evidence="1 2">
    <name type="scientific">Spinactinospora alkalitolerans</name>
    <dbReference type="NCBI Taxonomy" id="687207"/>
    <lineage>
        <taxon>Bacteria</taxon>
        <taxon>Bacillati</taxon>
        <taxon>Actinomycetota</taxon>
        <taxon>Actinomycetes</taxon>
        <taxon>Streptosporangiales</taxon>
        <taxon>Nocardiopsidaceae</taxon>
        <taxon>Spinactinospora</taxon>
    </lineage>
</organism>
<keyword evidence="2" id="KW-1185">Reference proteome</keyword>
<dbReference type="EMBL" id="JACCCC010000001">
    <property type="protein sequence ID" value="NYE50701.1"/>
    <property type="molecule type" value="Genomic_DNA"/>
</dbReference>
<dbReference type="Proteomes" id="UP000589036">
    <property type="component" value="Unassembled WGS sequence"/>
</dbReference>